<dbReference type="SUPFAM" id="SSF47473">
    <property type="entry name" value="EF-hand"/>
    <property type="match status" value="1"/>
</dbReference>
<keyword evidence="2" id="KW-1185">Reference proteome</keyword>
<dbReference type="EMBL" id="CP002069">
    <property type="protein sequence ID" value="ADI73968.1"/>
    <property type="molecule type" value="Genomic_DNA"/>
</dbReference>
<organism evidence="1 2">
    <name type="scientific">Methanohalobium evestigatum (strain ATCC BAA-1072 / DSM 3721 / NBRC 107634 / OCM 161 / Z-7303)</name>
    <dbReference type="NCBI Taxonomy" id="644295"/>
    <lineage>
        <taxon>Archaea</taxon>
        <taxon>Methanobacteriati</taxon>
        <taxon>Methanobacteriota</taxon>
        <taxon>Stenosarchaea group</taxon>
        <taxon>Methanomicrobia</taxon>
        <taxon>Methanosarcinales</taxon>
        <taxon>Methanosarcinaceae</taxon>
        <taxon>Methanohalobium</taxon>
    </lineage>
</organism>
<evidence type="ECO:0008006" key="3">
    <source>
        <dbReference type="Google" id="ProtNLM"/>
    </source>
</evidence>
<dbReference type="KEGG" id="mev:Metev_1082"/>
<dbReference type="RefSeq" id="WP_013194535.1">
    <property type="nucleotide sequence ID" value="NC_014253.1"/>
</dbReference>
<reference evidence="1 2" key="1">
    <citation type="submission" date="2010-06" db="EMBL/GenBank/DDBJ databases">
        <title>Complete sequence chromosome of Methanohalobium evestigatum Z-7303.</title>
        <authorList>
            <consortium name="US DOE Joint Genome Institute"/>
            <person name="Lucas S."/>
            <person name="Copeland A."/>
            <person name="Lapidus A."/>
            <person name="Cheng J.-F."/>
            <person name="Bruce D."/>
            <person name="Goodwin L."/>
            <person name="Pitluck S."/>
            <person name="Saunders E."/>
            <person name="Detter J.C."/>
            <person name="Han C."/>
            <person name="Tapia R."/>
            <person name="Land M."/>
            <person name="Hauser L."/>
            <person name="Kyrpides N."/>
            <person name="Mikhailova N."/>
            <person name="Sieprawska-Lupa M."/>
            <person name="Whitman W.B."/>
            <person name="Anderson I."/>
            <person name="Woyke T."/>
        </authorList>
    </citation>
    <scope>NUCLEOTIDE SEQUENCE [LARGE SCALE GENOMIC DNA]</scope>
    <source>
        <strain evidence="2">ATCC BAA-1072 / DSM 3721 / NBRC 107634 / OCM 161 / Z-7303</strain>
    </source>
</reference>
<evidence type="ECO:0000313" key="1">
    <source>
        <dbReference type="EMBL" id="ADI73968.1"/>
    </source>
</evidence>
<evidence type="ECO:0000313" key="2">
    <source>
        <dbReference type="Proteomes" id="UP000000391"/>
    </source>
</evidence>
<dbReference type="InterPro" id="IPR011992">
    <property type="entry name" value="EF-hand-dom_pair"/>
</dbReference>
<dbReference type="AlphaFoldDB" id="D7E920"/>
<name>D7E920_METEZ</name>
<accession>D7E920</accession>
<dbReference type="HOGENOM" id="CLU_2875061_0_0_2"/>
<sequence>MTWTASKNESDISKYHSYDSNQDYVIDRSELSKAINDYYAGKLSFKDISQIIDYWQLGSEGYC</sequence>
<protein>
    <recommendedName>
        <fullName evidence="3">EF-hand domain-containing protein</fullName>
    </recommendedName>
</protein>
<dbReference type="STRING" id="644295.Metev_1082"/>
<gene>
    <name evidence="1" type="ordered locus">Metev_1082</name>
</gene>
<dbReference type="GeneID" id="9346714"/>
<proteinExistence type="predicted"/>
<dbReference type="OrthoDB" id="60683at2157"/>
<dbReference type="Proteomes" id="UP000000391">
    <property type="component" value="Chromosome"/>
</dbReference>